<gene>
    <name evidence="1" type="ORF">Vadar_025675</name>
</gene>
<name>A0ACB7XJV8_9ERIC</name>
<evidence type="ECO:0000313" key="2">
    <source>
        <dbReference type="Proteomes" id="UP000828048"/>
    </source>
</evidence>
<proteinExistence type="predicted"/>
<dbReference type="Proteomes" id="UP000828048">
    <property type="component" value="Chromosome 10"/>
</dbReference>
<keyword evidence="2" id="KW-1185">Reference proteome</keyword>
<protein>
    <submittedName>
        <fullName evidence="1">Uncharacterized protein</fullName>
    </submittedName>
</protein>
<organism evidence="1 2">
    <name type="scientific">Vaccinium darrowii</name>
    <dbReference type="NCBI Taxonomy" id="229202"/>
    <lineage>
        <taxon>Eukaryota</taxon>
        <taxon>Viridiplantae</taxon>
        <taxon>Streptophyta</taxon>
        <taxon>Embryophyta</taxon>
        <taxon>Tracheophyta</taxon>
        <taxon>Spermatophyta</taxon>
        <taxon>Magnoliopsida</taxon>
        <taxon>eudicotyledons</taxon>
        <taxon>Gunneridae</taxon>
        <taxon>Pentapetalae</taxon>
        <taxon>asterids</taxon>
        <taxon>Ericales</taxon>
        <taxon>Ericaceae</taxon>
        <taxon>Vaccinioideae</taxon>
        <taxon>Vaccinieae</taxon>
        <taxon>Vaccinium</taxon>
    </lineage>
</organism>
<sequence>MEGANQQVIGSGGDEDDYIRRVLETPIDPDIWRFFLEDDDGLGKPDSAPKDGPDVDSLDQPSVDAPKDGPDVDSNTTIATSSEGRTTRTQERKRKKTEVSSDISLDDVRQFSELSRREAASKLKVSESTLKRVCRKYGIHRWPPRGMDKVSSAGDILSLDSPEESLLMEPDSTINVAHDVRADHSWPSISHLEHESLLTLEDPQQQFGRRREYAAKSLGVSESTLQRVCRKYGIYRWPPRSKYKNGGRAMRPPDLGQPSMDAVNNGRSFIGIECSNLDVALSDSIIRQERKKGKTGVKIEIPREVVLQYSDMRLDDAARKLKVCSATLKRICRDYGIRRWPPRN</sequence>
<evidence type="ECO:0000313" key="1">
    <source>
        <dbReference type="EMBL" id="KAH7841109.1"/>
    </source>
</evidence>
<reference evidence="1 2" key="1">
    <citation type="journal article" date="2021" name="Hortic Res">
        <title>High-quality reference genome and annotation aids understanding of berry development for evergreen blueberry (Vaccinium darrowii).</title>
        <authorList>
            <person name="Yu J."/>
            <person name="Hulse-Kemp A.M."/>
            <person name="Babiker E."/>
            <person name="Staton M."/>
        </authorList>
    </citation>
    <scope>NUCLEOTIDE SEQUENCE [LARGE SCALE GENOMIC DNA]</scope>
    <source>
        <strain evidence="2">cv. NJ 8807/NJ 8810</strain>
        <tissue evidence="1">Young leaf</tissue>
    </source>
</reference>
<dbReference type="EMBL" id="CM037160">
    <property type="protein sequence ID" value="KAH7841109.1"/>
    <property type="molecule type" value="Genomic_DNA"/>
</dbReference>
<accession>A0ACB7XJV8</accession>
<comment type="caution">
    <text evidence="1">The sequence shown here is derived from an EMBL/GenBank/DDBJ whole genome shotgun (WGS) entry which is preliminary data.</text>
</comment>